<evidence type="ECO:0000313" key="3">
    <source>
        <dbReference type="Proteomes" id="UP000011688"/>
    </source>
</evidence>
<feature type="compositionally biased region" description="Basic and acidic residues" evidence="1">
    <location>
        <begin position="45"/>
        <end position="61"/>
    </location>
</feature>
<name>L9X4D1_9EURY</name>
<evidence type="ECO:0000313" key="2">
    <source>
        <dbReference type="EMBL" id="ELY55448.1"/>
    </source>
</evidence>
<keyword evidence="3" id="KW-1185">Reference proteome</keyword>
<gene>
    <name evidence="2" type="ORF">C491_17082</name>
</gene>
<feature type="region of interest" description="Disordered" evidence="1">
    <location>
        <begin position="37"/>
        <end position="61"/>
    </location>
</feature>
<comment type="caution">
    <text evidence="2">The sequence shown here is derived from an EMBL/GenBank/DDBJ whole genome shotgun (WGS) entry which is preliminary data.</text>
</comment>
<evidence type="ECO:0000256" key="1">
    <source>
        <dbReference type="SAM" id="MobiDB-lite"/>
    </source>
</evidence>
<dbReference type="AlphaFoldDB" id="L9X4D1"/>
<organism evidence="2 3">
    <name type="scientific">Natronococcus amylolyticus DSM 10524</name>
    <dbReference type="NCBI Taxonomy" id="1227497"/>
    <lineage>
        <taxon>Archaea</taxon>
        <taxon>Methanobacteriati</taxon>
        <taxon>Methanobacteriota</taxon>
        <taxon>Stenosarchaea group</taxon>
        <taxon>Halobacteria</taxon>
        <taxon>Halobacteriales</taxon>
        <taxon>Natrialbaceae</taxon>
        <taxon>Natronococcus</taxon>
    </lineage>
</organism>
<proteinExistence type="predicted"/>
<protein>
    <submittedName>
        <fullName evidence="2">Uncharacterized protein</fullName>
    </submittedName>
</protein>
<accession>L9X4D1</accession>
<sequence>MYSGIQNRPARIRLAFRSGLGVESRFTAVESLTKPRYGQPTVSERSFRHPAADAEHISFTQ</sequence>
<dbReference type="EMBL" id="AOIB01000031">
    <property type="protein sequence ID" value="ELY55448.1"/>
    <property type="molecule type" value="Genomic_DNA"/>
</dbReference>
<dbReference type="Proteomes" id="UP000011688">
    <property type="component" value="Unassembled WGS sequence"/>
</dbReference>
<reference evidence="2 3" key="1">
    <citation type="journal article" date="2014" name="PLoS Genet.">
        <title>Phylogenetically driven sequencing of extremely halophilic archaea reveals strategies for static and dynamic osmo-response.</title>
        <authorList>
            <person name="Becker E.A."/>
            <person name="Seitzer P.M."/>
            <person name="Tritt A."/>
            <person name="Larsen D."/>
            <person name="Krusor M."/>
            <person name="Yao A.I."/>
            <person name="Wu D."/>
            <person name="Madern D."/>
            <person name="Eisen J.A."/>
            <person name="Darling A.E."/>
            <person name="Facciotti M.T."/>
        </authorList>
    </citation>
    <scope>NUCLEOTIDE SEQUENCE [LARGE SCALE GENOMIC DNA]</scope>
    <source>
        <strain evidence="2 3">DSM 10524</strain>
    </source>
</reference>